<evidence type="ECO:0000256" key="2">
    <source>
        <dbReference type="ARBA" id="ARBA00022840"/>
    </source>
</evidence>
<dbReference type="RefSeq" id="WP_344944972.1">
    <property type="nucleotide sequence ID" value="NZ_BAABDC010000002.1"/>
</dbReference>
<keyword evidence="5 6" id="KW-0456">Lyase</keyword>
<feature type="binding site" evidence="6">
    <location>
        <position position="115"/>
    </location>
    <ligand>
        <name>(6S)-NADPHX</name>
        <dbReference type="ChEBI" id="CHEBI:64076"/>
    </ligand>
</feature>
<dbReference type="HAMAP" id="MF_01965">
    <property type="entry name" value="NADHX_dehydratase"/>
    <property type="match status" value="1"/>
</dbReference>
<comment type="similarity">
    <text evidence="6">Belongs to the NnrD/CARKD family.</text>
</comment>
<comment type="cofactor">
    <cofactor evidence="6">
        <name>Mg(2+)</name>
        <dbReference type="ChEBI" id="CHEBI:18420"/>
    </cofactor>
</comment>
<dbReference type="InterPro" id="IPR000631">
    <property type="entry name" value="CARKD"/>
</dbReference>
<dbReference type="InterPro" id="IPR029056">
    <property type="entry name" value="Ribokinase-like"/>
</dbReference>
<evidence type="ECO:0000256" key="1">
    <source>
        <dbReference type="ARBA" id="ARBA00022741"/>
    </source>
</evidence>
<dbReference type="EC" id="4.2.1.136" evidence="6"/>
<comment type="caution">
    <text evidence="6">Lacks conserved residue(s) required for the propagation of feature annotation.</text>
</comment>
<dbReference type="SUPFAM" id="SSF53613">
    <property type="entry name" value="Ribokinase-like"/>
    <property type="match status" value="1"/>
</dbReference>
<comment type="subunit">
    <text evidence="6">Homotetramer.</text>
</comment>
<comment type="catalytic activity">
    <reaction evidence="6">
        <text>(6S)-NADHX + ADP = AMP + phosphate + NADH + H(+)</text>
        <dbReference type="Rhea" id="RHEA:32223"/>
        <dbReference type="ChEBI" id="CHEBI:15378"/>
        <dbReference type="ChEBI" id="CHEBI:43474"/>
        <dbReference type="ChEBI" id="CHEBI:57945"/>
        <dbReference type="ChEBI" id="CHEBI:64074"/>
        <dbReference type="ChEBI" id="CHEBI:456215"/>
        <dbReference type="ChEBI" id="CHEBI:456216"/>
        <dbReference type="EC" id="4.2.1.136"/>
    </reaction>
</comment>
<evidence type="ECO:0000259" key="7">
    <source>
        <dbReference type="PROSITE" id="PS51383"/>
    </source>
</evidence>
<evidence type="ECO:0000256" key="3">
    <source>
        <dbReference type="ARBA" id="ARBA00022857"/>
    </source>
</evidence>
<gene>
    <name evidence="6" type="primary">nnrD</name>
    <name evidence="8" type="ORF">GCM10022399_19380</name>
</gene>
<dbReference type="PANTHER" id="PTHR12592:SF0">
    <property type="entry name" value="ATP-DEPENDENT (S)-NAD(P)H-HYDRATE DEHYDRATASE"/>
    <property type="match status" value="1"/>
</dbReference>
<feature type="domain" description="YjeF C-terminal" evidence="7">
    <location>
        <begin position="9"/>
        <end position="290"/>
    </location>
</feature>
<dbReference type="PANTHER" id="PTHR12592">
    <property type="entry name" value="ATP-DEPENDENT (S)-NAD(P)H-HYDRATE DEHYDRATASE FAMILY MEMBER"/>
    <property type="match status" value="1"/>
</dbReference>
<keyword evidence="2 6" id="KW-0067">ATP-binding</keyword>
<dbReference type="PROSITE" id="PS51383">
    <property type="entry name" value="YJEF_C_3"/>
    <property type="match status" value="1"/>
</dbReference>
<evidence type="ECO:0000256" key="4">
    <source>
        <dbReference type="ARBA" id="ARBA00023027"/>
    </source>
</evidence>
<evidence type="ECO:0000313" key="9">
    <source>
        <dbReference type="Proteomes" id="UP001501468"/>
    </source>
</evidence>
<protein>
    <recommendedName>
        <fullName evidence="6">ADP-dependent (S)-NAD(P)H-hydrate dehydratase</fullName>
        <ecNumber evidence="6">4.2.1.136</ecNumber>
    </recommendedName>
    <alternativeName>
        <fullName evidence="6">ADP-dependent NAD(P)HX dehydratase</fullName>
    </alternativeName>
</protein>
<dbReference type="CDD" id="cd01171">
    <property type="entry name" value="YXKO-related"/>
    <property type="match status" value="1"/>
</dbReference>
<reference evidence="9" key="1">
    <citation type="journal article" date="2019" name="Int. J. Syst. Evol. Microbiol.">
        <title>The Global Catalogue of Microorganisms (GCM) 10K type strain sequencing project: providing services to taxonomists for standard genome sequencing and annotation.</title>
        <authorList>
            <consortium name="The Broad Institute Genomics Platform"/>
            <consortium name="The Broad Institute Genome Sequencing Center for Infectious Disease"/>
            <person name="Wu L."/>
            <person name="Ma J."/>
        </authorList>
    </citation>
    <scope>NUCLEOTIDE SEQUENCE [LARGE SCALE GENOMIC DNA]</scope>
    <source>
        <strain evidence="9">JCM 17125</strain>
    </source>
</reference>
<dbReference type="Gene3D" id="3.40.1190.20">
    <property type="match status" value="1"/>
</dbReference>
<keyword evidence="9" id="KW-1185">Reference proteome</keyword>
<proteinExistence type="inferred from homology"/>
<comment type="catalytic activity">
    <reaction evidence="6">
        <text>(6S)-NADPHX + ADP = AMP + phosphate + NADPH + H(+)</text>
        <dbReference type="Rhea" id="RHEA:32235"/>
        <dbReference type="ChEBI" id="CHEBI:15378"/>
        <dbReference type="ChEBI" id="CHEBI:43474"/>
        <dbReference type="ChEBI" id="CHEBI:57783"/>
        <dbReference type="ChEBI" id="CHEBI:64076"/>
        <dbReference type="ChEBI" id="CHEBI:456215"/>
        <dbReference type="ChEBI" id="CHEBI:456216"/>
        <dbReference type="EC" id="4.2.1.136"/>
    </reaction>
</comment>
<dbReference type="NCBIfam" id="TIGR00196">
    <property type="entry name" value="yjeF_cterm"/>
    <property type="match status" value="1"/>
</dbReference>
<dbReference type="Proteomes" id="UP001501468">
    <property type="component" value="Unassembled WGS sequence"/>
</dbReference>
<name>A0ABP7DAX6_9MICO</name>
<evidence type="ECO:0000256" key="6">
    <source>
        <dbReference type="HAMAP-Rule" id="MF_01965"/>
    </source>
</evidence>
<sequence length="298" mass="30546">MKRDTPIRIDRELLRSRALPDSDGDKSERGTVLVVGGARQTPGAVLLAAETALRVGAGKVQVATAQATAAAVGVALPEAFVEALPVLRNGELAVAGADRVIELAAAADVVLVGPGMGDPECADLFLAQVVPRLDVSVVLDALGTAYLTSHPDGVRHLTGRVLLTPNVTEVAAMLGRAEEDVEQDLLDAAREVAERTGAVVLSGSDETYVVTPDGDSWCSDAGPTSLATAGSGDVKAGAVAGLMGRGASPDQAALWGAWIHARAGERLVRERSGFVARDVVEAIPSALSRAEGDRPGPT</sequence>
<accession>A0ABP7DAX6</accession>
<comment type="caution">
    <text evidence="8">The sequence shown here is derived from an EMBL/GenBank/DDBJ whole genome shotgun (WGS) entry which is preliminary data.</text>
</comment>
<keyword evidence="3 6" id="KW-0521">NADP</keyword>
<feature type="binding site" evidence="6">
    <location>
        <position position="232"/>
    </location>
    <ligand>
        <name>AMP</name>
        <dbReference type="ChEBI" id="CHEBI:456215"/>
    </ligand>
</feature>
<dbReference type="EMBL" id="BAABDC010000002">
    <property type="protein sequence ID" value="GAA3703041.1"/>
    <property type="molecule type" value="Genomic_DNA"/>
</dbReference>
<keyword evidence="4 6" id="KW-0520">NAD</keyword>
<evidence type="ECO:0000256" key="5">
    <source>
        <dbReference type="ARBA" id="ARBA00023239"/>
    </source>
</evidence>
<comment type="function">
    <text evidence="6">Catalyzes the dehydration of the S-form of NAD(P)HX at the expense of ADP, which is converted to AMP. Together with NAD(P)HX epimerase, which catalyzes the epimerization of the S- and R-forms, the enzyme allows the repair of both epimers of NAD(P)HX, a damaged form of NAD(P)H that is a result of enzymatic or heat-dependent hydration.</text>
</comment>
<feature type="binding site" evidence="6">
    <location>
        <position position="44"/>
    </location>
    <ligand>
        <name>(6S)-NADPHX</name>
        <dbReference type="ChEBI" id="CHEBI:64076"/>
    </ligand>
</feature>
<evidence type="ECO:0000313" key="8">
    <source>
        <dbReference type="EMBL" id="GAA3703041.1"/>
    </source>
</evidence>
<dbReference type="Pfam" id="PF01256">
    <property type="entry name" value="Carb_kinase"/>
    <property type="match status" value="1"/>
</dbReference>
<keyword evidence="1 6" id="KW-0547">Nucleotide-binding</keyword>
<feature type="binding site" evidence="6">
    <location>
        <position position="233"/>
    </location>
    <ligand>
        <name>(6S)-NADPHX</name>
        <dbReference type="ChEBI" id="CHEBI:64076"/>
    </ligand>
</feature>
<organism evidence="8 9">
    <name type="scientific">Terrabacter ginsenosidimutans</name>
    <dbReference type="NCBI Taxonomy" id="490575"/>
    <lineage>
        <taxon>Bacteria</taxon>
        <taxon>Bacillati</taxon>
        <taxon>Actinomycetota</taxon>
        <taxon>Actinomycetes</taxon>
        <taxon>Micrococcales</taxon>
        <taxon>Intrasporangiaceae</taxon>
        <taxon>Terrabacter</taxon>
    </lineage>
</organism>